<name>A0ABQ2L6J7_9BACL</name>
<keyword evidence="4" id="KW-0597">Phosphoprotein</keyword>
<dbReference type="EMBL" id="BMLN01000006">
    <property type="protein sequence ID" value="GGO01746.1"/>
    <property type="molecule type" value="Genomic_DNA"/>
</dbReference>
<evidence type="ECO:0008006" key="9">
    <source>
        <dbReference type="Google" id="ProtNLM"/>
    </source>
</evidence>
<dbReference type="Gene3D" id="1.10.10.60">
    <property type="entry name" value="Homeodomain-like"/>
    <property type="match status" value="2"/>
</dbReference>
<gene>
    <name evidence="7" type="ORF">GCM10010969_24400</name>
</gene>
<dbReference type="Proteomes" id="UP000606653">
    <property type="component" value="Unassembled WGS sequence"/>
</dbReference>
<evidence type="ECO:0000256" key="4">
    <source>
        <dbReference type="PROSITE-ProRule" id="PRU00169"/>
    </source>
</evidence>
<dbReference type="SUPFAM" id="SSF52172">
    <property type="entry name" value="CheY-like"/>
    <property type="match status" value="1"/>
</dbReference>
<dbReference type="PROSITE" id="PS50110">
    <property type="entry name" value="RESPONSE_REGULATORY"/>
    <property type="match status" value="1"/>
</dbReference>
<keyword evidence="3" id="KW-0804">Transcription</keyword>
<keyword evidence="8" id="KW-1185">Reference proteome</keyword>
<feature type="domain" description="HTH araC/xylS-type" evidence="5">
    <location>
        <begin position="412"/>
        <end position="510"/>
    </location>
</feature>
<comment type="caution">
    <text evidence="7">The sequence shown here is derived from an EMBL/GenBank/DDBJ whole genome shotgun (WGS) entry which is preliminary data.</text>
</comment>
<protein>
    <recommendedName>
        <fullName evidence="9">Stage 0 sporulation protein A homolog</fullName>
    </recommendedName>
</protein>
<keyword evidence="1" id="KW-0805">Transcription regulation</keyword>
<dbReference type="InterPro" id="IPR011006">
    <property type="entry name" value="CheY-like_superfamily"/>
</dbReference>
<evidence type="ECO:0000256" key="1">
    <source>
        <dbReference type="ARBA" id="ARBA00023015"/>
    </source>
</evidence>
<evidence type="ECO:0000256" key="2">
    <source>
        <dbReference type="ARBA" id="ARBA00023125"/>
    </source>
</evidence>
<dbReference type="InterPro" id="IPR009057">
    <property type="entry name" value="Homeodomain-like_sf"/>
</dbReference>
<dbReference type="Pfam" id="PF12833">
    <property type="entry name" value="HTH_18"/>
    <property type="match status" value="1"/>
</dbReference>
<reference evidence="8" key="1">
    <citation type="journal article" date="2019" name="Int. J. Syst. Evol. Microbiol.">
        <title>The Global Catalogue of Microorganisms (GCM) 10K type strain sequencing project: providing services to taxonomists for standard genome sequencing and annotation.</title>
        <authorList>
            <consortium name="The Broad Institute Genomics Platform"/>
            <consortium name="The Broad Institute Genome Sequencing Center for Infectious Disease"/>
            <person name="Wu L."/>
            <person name="Ma J."/>
        </authorList>
    </citation>
    <scope>NUCLEOTIDE SEQUENCE [LARGE SCALE GENOMIC DNA]</scope>
    <source>
        <strain evidence="8">CGMCC 1.6964</strain>
    </source>
</reference>
<dbReference type="PANTHER" id="PTHR43280:SF34">
    <property type="entry name" value="ARAC-FAMILY TRANSCRIPTIONAL REGULATOR"/>
    <property type="match status" value="1"/>
</dbReference>
<dbReference type="Pfam" id="PF00072">
    <property type="entry name" value="Response_reg"/>
    <property type="match status" value="1"/>
</dbReference>
<dbReference type="SMART" id="SM00448">
    <property type="entry name" value="REC"/>
    <property type="match status" value="1"/>
</dbReference>
<dbReference type="PANTHER" id="PTHR43280">
    <property type="entry name" value="ARAC-FAMILY TRANSCRIPTIONAL REGULATOR"/>
    <property type="match status" value="1"/>
</dbReference>
<dbReference type="InterPro" id="IPR020449">
    <property type="entry name" value="Tscrpt_reg_AraC-type_HTH"/>
</dbReference>
<dbReference type="InterPro" id="IPR001789">
    <property type="entry name" value="Sig_transdc_resp-reg_receiver"/>
</dbReference>
<dbReference type="SMART" id="SM00342">
    <property type="entry name" value="HTH_ARAC"/>
    <property type="match status" value="1"/>
</dbReference>
<dbReference type="SUPFAM" id="SSF46689">
    <property type="entry name" value="Homeodomain-like"/>
    <property type="match status" value="2"/>
</dbReference>
<keyword evidence="2" id="KW-0238">DNA-binding</keyword>
<feature type="modified residue" description="4-aspartylphosphate" evidence="4">
    <location>
        <position position="55"/>
    </location>
</feature>
<sequence>MYSYIIVDDEALIRQGLRKKIESTATELVFAGEADNGEDALELIERLHPQLIFTDMRMPVMDGKSLLRILHRDYPEKKIIVVSGYSDFEYMQEAISAKVVHYLLKPFSREEIRVAAEKAILAIDLEQSAKHNALADRLEKQRISLQNDQQSALNILLGIESSSLASAFRSPDFRILSSGYAVLLLYGSAGLPAPPELPSDDASICLLHPQSHSLAYILLPLGEENDLISAESFAADYMRMLRRSGGVQIYMGMSSRKTDLNLLGEAGTEASRALDCRQLQDDEALHCFRNIWQPDSIPMWDKLPDLLFFIESGNTARTIELTLAFFVHLRSLPSISMAGFKAQCRHVIGEVKRLIGIYYPFEDSRDSSSSLENVLRTSFSDEEIQEYFLTVLSSSSDLMRENTDYSSNNVIENVKTYLSKNYRSAITLERISELFFINPSYLSHLFKEKTGVNLIDYLNGIRLEAAGRLLVQSDDKIYKIAKSTGFPNPKYFFRLFKKVKGMTPEEYRKKYRGNSEKTIQDGGNVLQNDYIS</sequence>
<accession>A0ABQ2L6J7</accession>
<dbReference type="PRINTS" id="PR00032">
    <property type="entry name" value="HTHARAC"/>
</dbReference>
<dbReference type="RefSeq" id="WP_018976254.1">
    <property type="nucleotide sequence ID" value="NZ_BMLN01000006.1"/>
</dbReference>
<evidence type="ECO:0000259" key="5">
    <source>
        <dbReference type="PROSITE" id="PS01124"/>
    </source>
</evidence>
<evidence type="ECO:0000313" key="7">
    <source>
        <dbReference type="EMBL" id="GGO01746.1"/>
    </source>
</evidence>
<evidence type="ECO:0000313" key="8">
    <source>
        <dbReference type="Proteomes" id="UP000606653"/>
    </source>
</evidence>
<feature type="domain" description="Response regulatory" evidence="6">
    <location>
        <begin position="3"/>
        <end position="120"/>
    </location>
</feature>
<evidence type="ECO:0000259" key="6">
    <source>
        <dbReference type="PROSITE" id="PS50110"/>
    </source>
</evidence>
<dbReference type="InterPro" id="IPR018060">
    <property type="entry name" value="HTH_AraC"/>
</dbReference>
<dbReference type="CDD" id="cd17536">
    <property type="entry name" value="REC_YesN-like"/>
    <property type="match status" value="1"/>
</dbReference>
<dbReference type="Gene3D" id="3.40.50.2300">
    <property type="match status" value="1"/>
</dbReference>
<dbReference type="PROSITE" id="PS01124">
    <property type="entry name" value="HTH_ARAC_FAMILY_2"/>
    <property type="match status" value="1"/>
</dbReference>
<proteinExistence type="predicted"/>
<organism evidence="7 8">
    <name type="scientific">Saccharibacillus kuerlensis</name>
    <dbReference type="NCBI Taxonomy" id="459527"/>
    <lineage>
        <taxon>Bacteria</taxon>
        <taxon>Bacillati</taxon>
        <taxon>Bacillota</taxon>
        <taxon>Bacilli</taxon>
        <taxon>Bacillales</taxon>
        <taxon>Paenibacillaceae</taxon>
        <taxon>Saccharibacillus</taxon>
    </lineage>
</organism>
<evidence type="ECO:0000256" key="3">
    <source>
        <dbReference type="ARBA" id="ARBA00023163"/>
    </source>
</evidence>